<sequence>MLAESSYKAKAQMQNIETLEKKGKGQHGSMVMKKNENHEYAQVMRELEYLKKELFKLKL</sequence>
<protein>
    <submittedName>
        <fullName evidence="1">Protein PLASTID MOVEMENT IMPAIRED 2-like</fullName>
    </submittedName>
</protein>
<reference evidence="1 2" key="2">
    <citation type="journal article" date="2017" name="Front. Plant Sci.">
        <title>Gene Classification and Mining of Molecular Markers Useful in Red Clover (Trifolium pratense) Breeding.</title>
        <authorList>
            <person name="Istvanek J."/>
            <person name="Dluhosova J."/>
            <person name="Dluhos P."/>
            <person name="Patkova L."/>
            <person name="Nedelnik J."/>
            <person name="Repkova J."/>
        </authorList>
    </citation>
    <scope>NUCLEOTIDE SEQUENCE [LARGE SCALE GENOMIC DNA]</scope>
    <source>
        <strain evidence="2">cv. Tatra</strain>
        <tissue evidence="1">Young leaves</tissue>
    </source>
</reference>
<accession>A0A2K3JUW0</accession>
<feature type="non-terminal residue" evidence="1">
    <location>
        <position position="59"/>
    </location>
</feature>
<gene>
    <name evidence="1" type="ORF">L195_g058897</name>
</gene>
<evidence type="ECO:0000313" key="1">
    <source>
        <dbReference type="EMBL" id="PNX57847.1"/>
    </source>
</evidence>
<name>A0A2K3JUW0_TRIPR</name>
<reference evidence="1 2" key="1">
    <citation type="journal article" date="2014" name="Am. J. Bot.">
        <title>Genome assembly and annotation for red clover (Trifolium pratense; Fabaceae).</title>
        <authorList>
            <person name="Istvanek J."/>
            <person name="Jaros M."/>
            <person name="Krenek A."/>
            <person name="Repkova J."/>
        </authorList>
    </citation>
    <scope>NUCLEOTIDE SEQUENCE [LARGE SCALE GENOMIC DNA]</scope>
    <source>
        <strain evidence="2">cv. Tatra</strain>
        <tissue evidence="1">Young leaves</tissue>
    </source>
</reference>
<comment type="caution">
    <text evidence="1">The sequence shown here is derived from an EMBL/GenBank/DDBJ whole genome shotgun (WGS) entry which is preliminary data.</text>
</comment>
<organism evidence="1 2">
    <name type="scientific">Trifolium pratense</name>
    <name type="common">Red clover</name>
    <dbReference type="NCBI Taxonomy" id="57577"/>
    <lineage>
        <taxon>Eukaryota</taxon>
        <taxon>Viridiplantae</taxon>
        <taxon>Streptophyta</taxon>
        <taxon>Embryophyta</taxon>
        <taxon>Tracheophyta</taxon>
        <taxon>Spermatophyta</taxon>
        <taxon>Magnoliopsida</taxon>
        <taxon>eudicotyledons</taxon>
        <taxon>Gunneridae</taxon>
        <taxon>Pentapetalae</taxon>
        <taxon>rosids</taxon>
        <taxon>fabids</taxon>
        <taxon>Fabales</taxon>
        <taxon>Fabaceae</taxon>
        <taxon>Papilionoideae</taxon>
        <taxon>50 kb inversion clade</taxon>
        <taxon>NPAAA clade</taxon>
        <taxon>Hologalegina</taxon>
        <taxon>IRL clade</taxon>
        <taxon>Trifolieae</taxon>
        <taxon>Trifolium</taxon>
    </lineage>
</organism>
<dbReference type="Proteomes" id="UP000236291">
    <property type="component" value="Unassembled WGS sequence"/>
</dbReference>
<dbReference type="AlphaFoldDB" id="A0A2K3JUW0"/>
<evidence type="ECO:0000313" key="2">
    <source>
        <dbReference type="Proteomes" id="UP000236291"/>
    </source>
</evidence>
<dbReference type="EMBL" id="ASHM01125270">
    <property type="protein sequence ID" value="PNX57847.1"/>
    <property type="molecule type" value="Genomic_DNA"/>
</dbReference>
<proteinExistence type="predicted"/>